<accession>A0A5C5ZT14</accession>
<evidence type="ECO:0000256" key="1">
    <source>
        <dbReference type="SAM" id="MobiDB-lite"/>
    </source>
</evidence>
<reference evidence="4 5" key="1">
    <citation type="submission" date="2019-02" db="EMBL/GenBank/DDBJ databases">
        <title>Deep-cultivation of Planctomycetes and their phenomic and genomic characterization uncovers novel biology.</title>
        <authorList>
            <person name="Wiegand S."/>
            <person name="Jogler M."/>
            <person name="Boedeker C."/>
            <person name="Pinto D."/>
            <person name="Vollmers J."/>
            <person name="Rivas-Marin E."/>
            <person name="Kohn T."/>
            <person name="Peeters S.H."/>
            <person name="Heuer A."/>
            <person name="Rast P."/>
            <person name="Oberbeckmann S."/>
            <person name="Bunk B."/>
            <person name="Jeske O."/>
            <person name="Meyerdierks A."/>
            <person name="Storesund J.E."/>
            <person name="Kallscheuer N."/>
            <person name="Luecker S."/>
            <person name="Lage O.M."/>
            <person name="Pohl T."/>
            <person name="Merkel B.J."/>
            <person name="Hornburger P."/>
            <person name="Mueller R.-W."/>
            <person name="Bruemmer F."/>
            <person name="Labrenz M."/>
            <person name="Spormann A.M."/>
            <person name="Op Den Camp H."/>
            <person name="Overmann J."/>
            <person name="Amann R."/>
            <person name="Jetten M.S.M."/>
            <person name="Mascher T."/>
            <person name="Medema M.H."/>
            <person name="Devos D.P."/>
            <person name="Kaster A.-K."/>
            <person name="Ovreas L."/>
            <person name="Rohde M."/>
            <person name="Galperin M.Y."/>
            <person name="Jogler C."/>
        </authorList>
    </citation>
    <scope>NUCLEOTIDE SEQUENCE [LARGE SCALE GENOMIC DNA]</scope>
    <source>
        <strain evidence="4 5">Mal64</strain>
    </source>
</reference>
<evidence type="ECO:0000313" key="5">
    <source>
        <dbReference type="Proteomes" id="UP000315440"/>
    </source>
</evidence>
<sequence>MTQRIQPQGKQLQGEGPQGARPRRLSSFRRPRSSSEENNGEEPQRPAFLRRYAWAFVVVGLAGNAMFFVGSICFLSERSQTAGVWMFILGSGLMLVSSAAGVIDEYAQRQRE</sequence>
<keyword evidence="2" id="KW-0812">Transmembrane</keyword>
<dbReference type="OrthoDB" id="5519470at2"/>
<gene>
    <name evidence="4" type="ORF">Mal64_07550</name>
</gene>
<feature type="transmembrane region" description="Helical" evidence="2">
    <location>
        <begin position="84"/>
        <end position="103"/>
    </location>
</feature>
<keyword evidence="2" id="KW-1133">Transmembrane helix</keyword>
<evidence type="ECO:0000256" key="2">
    <source>
        <dbReference type="SAM" id="Phobius"/>
    </source>
</evidence>
<feature type="compositionally biased region" description="Basic residues" evidence="1">
    <location>
        <begin position="21"/>
        <end position="32"/>
    </location>
</feature>
<feature type="region of interest" description="Disordered" evidence="1">
    <location>
        <begin position="1"/>
        <end position="44"/>
    </location>
</feature>
<evidence type="ECO:0000259" key="3">
    <source>
        <dbReference type="Pfam" id="PF14145"/>
    </source>
</evidence>
<dbReference type="AlphaFoldDB" id="A0A5C5ZT14"/>
<comment type="caution">
    <text evidence="4">The sequence shown here is derived from an EMBL/GenBank/DDBJ whole genome shotgun (WGS) entry which is preliminary data.</text>
</comment>
<feature type="transmembrane region" description="Helical" evidence="2">
    <location>
        <begin position="52"/>
        <end position="72"/>
    </location>
</feature>
<evidence type="ECO:0000313" key="4">
    <source>
        <dbReference type="EMBL" id="TWT90366.1"/>
    </source>
</evidence>
<proteinExistence type="predicted"/>
<protein>
    <recommendedName>
        <fullName evidence="3">YrhK domain-containing protein</fullName>
    </recommendedName>
</protein>
<feature type="domain" description="YrhK" evidence="3">
    <location>
        <begin position="50"/>
        <end position="103"/>
    </location>
</feature>
<feature type="compositionally biased region" description="Polar residues" evidence="1">
    <location>
        <begin position="1"/>
        <end position="11"/>
    </location>
</feature>
<keyword evidence="2" id="KW-0472">Membrane</keyword>
<keyword evidence="5" id="KW-1185">Reference proteome</keyword>
<dbReference type="EMBL" id="SJPQ01000001">
    <property type="protein sequence ID" value="TWT90366.1"/>
    <property type="molecule type" value="Genomic_DNA"/>
</dbReference>
<dbReference type="InterPro" id="IPR025424">
    <property type="entry name" value="YrhK_domain"/>
</dbReference>
<organism evidence="4 5">
    <name type="scientific">Pseudobythopirellula maris</name>
    <dbReference type="NCBI Taxonomy" id="2527991"/>
    <lineage>
        <taxon>Bacteria</taxon>
        <taxon>Pseudomonadati</taxon>
        <taxon>Planctomycetota</taxon>
        <taxon>Planctomycetia</taxon>
        <taxon>Pirellulales</taxon>
        <taxon>Lacipirellulaceae</taxon>
        <taxon>Pseudobythopirellula</taxon>
    </lineage>
</organism>
<dbReference type="Proteomes" id="UP000315440">
    <property type="component" value="Unassembled WGS sequence"/>
</dbReference>
<dbReference type="Pfam" id="PF14145">
    <property type="entry name" value="YrhK"/>
    <property type="match status" value="1"/>
</dbReference>
<name>A0A5C5ZT14_9BACT</name>